<feature type="domain" description="BRO1" evidence="1">
    <location>
        <begin position="17"/>
        <end position="109"/>
    </location>
</feature>
<reference evidence="2 3" key="1">
    <citation type="journal article" date="2023" name="Plants (Basel)">
        <title>Bridging the Gap: Combining Genomics and Transcriptomics Approaches to Understand Stylosanthes scabra, an Orphan Legume from the Brazilian Caatinga.</title>
        <authorList>
            <person name="Ferreira-Neto J.R.C."/>
            <person name="da Silva M.D."/>
            <person name="Binneck E."/>
            <person name="de Melo N.F."/>
            <person name="da Silva R.H."/>
            <person name="de Melo A.L.T.M."/>
            <person name="Pandolfi V."/>
            <person name="Bustamante F.O."/>
            <person name="Brasileiro-Vidal A.C."/>
            <person name="Benko-Iseppon A.M."/>
        </authorList>
    </citation>
    <scope>NUCLEOTIDE SEQUENCE [LARGE SCALE GENOMIC DNA]</scope>
    <source>
        <tissue evidence="2">Leaves</tissue>
    </source>
</reference>
<evidence type="ECO:0000313" key="2">
    <source>
        <dbReference type="EMBL" id="MED6124119.1"/>
    </source>
</evidence>
<dbReference type="PANTHER" id="PTHR23031">
    <property type="entry name" value="RHOPHILIN"/>
    <property type="match status" value="1"/>
</dbReference>
<protein>
    <recommendedName>
        <fullName evidence="1">BRO1 domain-containing protein</fullName>
    </recommendedName>
</protein>
<dbReference type="InterPro" id="IPR004328">
    <property type="entry name" value="BRO1_dom"/>
</dbReference>
<organism evidence="2 3">
    <name type="scientific">Stylosanthes scabra</name>
    <dbReference type="NCBI Taxonomy" id="79078"/>
    <lineage>
        <taxon>Eukaryota</taxon>
        <taxon>Viridiplantae</taxon>
        <taxon>Streptophyta</taxon>
        <taxon>Embryophyta</taxon>
        <taxon>Tracheophyta</taxon>
        <taxon>Spermatophyta</taxon>
        <taxon>Magnoliopsida</taxon>
        <taxon>eudicotyledons</taxon>
        <taxon>Gunneridae</taxon>
        <taxon>Pentapetalae</taxon>
        <taxon>rosids</taxon>
        <taxon>fabids</taxon>
        <taxon>Fabales</taxon>
        <taxon>Fabaceae</taxon>
        <taxon>Papilionoideae</taxon>
        <taxon>50 kb inversion clade</taxon>
        <taxon>dalbergioids sensu lato</taxon>
        <taxon>Dalbergieae</taxon>
        <taxon>Pterocarpus clade</taxon>
        <taxon>Stylosanthes</taxon>
    </lineage>
</organism>
<proteinExistence type="predicted"/>
<gene>
    <name evidence="2" type="ORF">PIB30_056079</name>
</gene>
<evidence type="ECO:0000259" key="1">
    <source>
        <dbReference type="Pfam" id="PF03097"/>
    </source>
</evidence>
<dbReference type="PANTHER" id="PTHR23031:SF15">
    <property type="entry name" value="LD12055P"/>
    <property type="match status" value="1"/>
</dbReference>
<dbReference type="InterPro" id="IPR038499">
    <property type="entry name" value="BRO1_sf"/>
</dbReference>
<dbReference type="EMBL" id="JASCZI010030652">
    <property type="protein sequence ID" value="MED6124119.1"/>
    <property type="molecule type" value="Genomic_DNA"/>
</dbReference>
<dbReference type="InterPro" id="IPR047138">
    <property type="entry name" value="RHPN1_2"/>
</dbReference>
<accession>A0ABU6RJJ6</accession>
<sequence length="231" mass="26247">MDMVEGRDELSLPMQGDCLIHYFKCLSMVEPLFIAFSSDSDPMVFYWYDAFDNSVSSQGNSIQLEKASVLFNLGAICSQIGANFDRTTPLGRHLAMDAFNDAAKFYLKLLEDWITHLHLKVKFFHEEARQRQSSIVPISELKTFELFHVPPLESLLRGICLRTNQWIPKQQRIFLDLVLSEHSPFRITHGGILVAKPWDMPPPYPTNLAILSSSSHMLAIPLKKSEPVGPL</sequence>
<dbReference type="Gene3D" id="1.25.40.280">
    <property type="entry name" value="alix/aip1 like domains"/>
    <property type="match status" value="1"/>
</dbReference>
<comment type="caution">
    <text evidence="2">The sequence shown here is derived from an EMBL/GenBank/DDBJ whole genome shotgun (WGS) entry which is preliminary data.</text>
</comment>
<keyword evidence="3" id="KW-1185">Reference proteome</keyword>
<dbReference type="Pfam" id="PF03097">
    <property type="entry name" value="BRO1"/>
    <property type="match status" value="1"/>
</dbReference>
<evidence type="ECO:0000313" key="3">
    <source>
        <dbReference type="Proteomes" id="UP001341840"/>
    </source>
</evidence>
<name>A0ABU6RJJ6_9FABA</name>
<dbReference type="Proteomes" id="UP001341840">
    <property type="component" value="Unassembled WGS sequence"/>
</dbReference>